<dbReference type="RefSeq" id="WP_106599370.1">
    <property type="nucleotide sequence ID" value="NZ_PYAS01000023.1"/>
</dbReference>
<evidence type="ECO:0000313" key="1">
    <source>
        <dbReference type="EMBL" id="PSL20821.1"/>
    </source>
</evidence>
<dbReference type="Proteomes" id="UP000241964">
    <property type="component" value="Unassembled WGS sequence"/>
</dbReference>
<dbReference type="OrthoDB" id="9817749at2"/>
<name>A0A2P8FGI1_9BACT</name>
<gene>
    <name evidence="1" type="ORF">CLV60_12365</name>
</gene>
<dbReference type="AlphaFoldDB" id="A0A2P8FGI1"/>
<comment type="caution">
    <text evidence="1">The sequence shown here is derived from an EMBL/GenBank/DDBJ whole genome shotgun (WGS) entry which is preliminary data.</text>
</comment>
<evidence type="ECO:0000313" key="2">
    <source>
        <dbReference type="Proteomes" id="UP000241964"/>
    </source>
</evidence>
<keyword evidence="2" id="KW-1185">Reference proteome</keyword>
<dbReference type="EMBL" id="PYAS01000023">
    <property type="protein sequence ID" value="PSL20821.1"/>
    <property type="molecule type" value="Genomic_DNA"/>
</dbReference>
<protein>
    <submittedName>
        <fullName evidence="1">Uncharacterized protein</fullName>
    </submittedName>
</protein>
<accession>A0A2P8FGI1</accession>
<sequence>MKISKLQQITIYLINFISIQVHGQVVSLDSLFNHNPCQTTIHLLNETLHTNIIASRPASFTKPDFALSVNNKCKSCSITIRPSKRFSLNGVQTDKIEFDFISNIRTGQLGGSSFQVLPYKNNLFRIVFEYTQPDLSRVQLTYKTPAKQHKNAILSTSSDFTYYNNSVLEKIKVTAAKSYQNLPQPDIKILRQIDFLDSLAKSGQKDRAITKYKILATKYGSDLTEYVNIHDRLSELYRQSHKYRKEQNENKLLITSSPDHEKGLYQTRNCELYLYRGRYNDLRRAYNVCIGSQYTSTEQKFLATLYYFTALVITNKNATEKLADLNEASQHCGFSQPCSALGQLADWISKKEIQLEKRERILAAINLTSDSQIVVSSAKTENH</sequence>
<organism evidence="1 2">
    <name type="scientific">Dyadobacter jiangsuensis</name>
    <dbReference type="NCBI Taxonomy" id="1591085"/>
    <lineage>
        <taxon>Bacteria</taxon>
        <taxon>Pseudomonadati</taxon>
        <taxon>Bacteroidota</taxon>
        <taxon>Cytophagia</taxon>
        <taxon>Cytophagales</taxon>
        <taxon>Spirosomataceae</taxon>
        <taxon>Dyadobacter</taxon>
    </lineage>
</organism>
<proteinExistence type="predicted"/>
<reference evidence="1 2" key="1">
    <citation type="submission" date="2018-03" db="EMBL/GenBank/DDBJ databases">
        <title>Genomic Encyclopedia of Archaeal and Bacterial Type Strains, Phase II (KMG-II): from individual species to whole genera.</title>
        <authorList>
            <person name="Goeker M."/>
        </authorList>
    </citation>
    <scope>NUCLEOTIDE SEQUENCE [LARGE SCALE GENOMIC DNA]</scope>
    <source>
        <strain evidence="1 2">DSM 29057</strain>
    </source>
</reference>